<dbReference type="Gene3D" id="3.60.21.10">
    <property type="match status" value="1"/>
</dbReference>
<feature type="region of interest" description="Disordered" evidence="2">
    <location>
        <begin position="48"/>
        <end position="86"/>
    </location>
</feature>
<evidence type="ECO:0000313" key="8">
    <source>
        <dbReference type="Proteomes" id="UP000261052"/>
    </source>
</evidence>
<name>A0A3E4M0M2_9FIRM</name>
<proteinExistence type="inferred from homology"/>
<evidence type="ECO:0000313" key="7">
    <source>
        <dbReference type="Proteomes" id="UP000260717"/>
    </source>
</evidence>
<evidence type="ECO:0000256" key="1">
    <source>
        <dbReference type="ARBA" id="ARBA00005662"/>
    </source>
</evidence>
<comment type="caution">
    <text evidence="4">The sequence shown here is derived from an EMBL/GenBank/DDBJ whole genome shotgun (WGS) entry which is preliminary data.</text>
</comment>
<dbReference type="InterPro" id="IPR052169">
    <property type="entry name" value="CW_Biosynth-Accessory"/>
</dbReference>
<evidence type="ECO:0000256" key="2">
    <source>
        <dbReference type="SAM" id="MobiDB-lite"/>
    </source>
</evidence>
<dbReference type="Proteomes" id="UP000261052">
    <property type="component" value="Unassembled WGS sequence"/>
</dbReference>
<dbReference type="AlphaFoldDB" id="A0A3E4M0M2"/>
<dbReference type="CDD" id="cd07381">
    <property type="entry name" value="MPP_CapA"/>
    <property type="match status" value="1"/>
</dbReference>
<feature type="domain" description="Capsule synthesis protein CapA" evidence="3">
    <location>
        <begin position="91"/>
        <end position="319"/>
    </location>
</feature>
<dbReference type="SUPFAM" id="SSF56300">
    <property type="entry name" value="Metallo-dependent phosphatases"/>
    <property type="match status" value="1"/>
</dbReference>
<dbReference type="PANTHER" id="PTHR33393">
    <property type="entry name" value="POLYGLUTAMINE SYNTHESIS ACCESSORY PROTEIN RV0574C-RELATED"/>
    <property type="match status" value="1"/>
</dbReference>
<dbReference type="EMBL" id="QSHU01000011">
    <property type="protein sequence ID" value="RHC38942.1"/>
    <property type="molecule type" value="Genomic_DNA"/>
</dbReference>
<gene>
    <name evidence="6" type="ORF">DW848_09275</name>
    <name evidence="5" type="ORF">DXC13_08840</name>
    <name evidence="4" type="ORF">DXD13_08045</name>
</gene>
<accession>A0A3E4M0M2</accession>
<evidence type="ECO:0000259" key="3">
    <source>
        <dbReference type="SMART" id="SM00854"/>
    </source>
</evidence>
<dbReference type="PANTHER" id="PTHR33393:SF13">
    <property type="entry name" value="PGA BIOSYNTHESIS PROTEIN CAPA"/>
    <property type="match status" value="1"/>
</dbReference>
<dbReference type="InterPro" id="IPR029052">
    <property type="entry name" value="Metallo-depent_PP-like"/>
</dbReference>
<organism evidence="4 8">
    <name type="scientific">Agathobacter rectalis</name>
    <dbReference type="NCBI Taxonomy" id="39491"/>
    <lineage>
        <taxon>Bacteria</taxon>
        <taxon>Bacillati</taxon>
        <taxon>Bacillota</taxon>
        <taxon>Clostridia</taxon>
        <taxon>Lachnospirales</taxon>
        <taxon>Lachnospiraceae</taxon>
        <taxon>Agathobacter</taxon>
    </lineage>
</organism>
<comment type="similarity">
    <text evidence="1">Belongs to the CapA family.</text>
</comment>
<feature type="compositionally biased region" description="Basic and acidic residues" evidence="2">
    <location>
        <begin position="48"/>
        <end position="57"/>
    </location>
</feature>
<evidence type="ECO:0000313" key="5">
    <source>
        <dbReference type="EMBL" id="RGM49331.1"/>
    </source>
</evidence>
<evidence type="ECO:0000313" key="6">
    <source>
        <dbReference type="EMBL" id="RHC38942.1"/>
    </source>
</evidence>
<protein>
    <submittedName>
        <fullName evidence="4">CapA family protein</fullName>
    </submittedName>
</protein>
<dbReference type="Proteomes" id="UP000286104">
    <property type="component" value="Unassembled WGS sequence"/>
</dbReference>
<reference evidence="7 8" key="1">
    <citation type="submission" date="2018-08" db="EMBL/GenBank/DDBJ databases">
        <title>A genome reference for cultivated species of the human gut microbiota.</title>
        <authorList>
            <person name="Zou Y."/>
            <person name="Xue W."/>
            <person name="Luo G."/>
        </authorList>
    </citation>
    <scope>NUCLEOTIDE SEQUENCE [LARGE SCALE GENOMIC DNA]</scope>
    <source>
        <strain evidence="6 9">AM36-3AA</strain>
        <strain evidence="5 7">OM08-12AT</strain>
        <strain evidence="4 8">TF11-15AC</strain>
    </source>
</reference>
<dbReference type="Proteomes" id="UP000260717">
    <property type="component" value="Unassembled WGS sequence"/>
</dbReference>
<feature type="compositionally biased region" description="Polar residues" evidence="2">
    <location>
        <begin position="60"/>
        <end position="72"/>
    </location>
</feature>
<dbReference type="EMBL" id="QSQP01000008">
    <property type="protein sequence ID" value="RGK43184.1"/>
    <property type="molecule type" value="Genomic_DNA"/>
</dbReference>
<dbReference type="Pfam" id="PF09587">
    <property type="entry name" value="PGA_cap"/>
    <property type="match status" value="1"/>
</dbReference>
<dbReference type="SMART" id="SM00854">
    <property type="entry name" value="PGA_cap"/>
    <property type="match status" value="1"/>
</dbReference>
<dbReference type="InterPro" id="IPR019079">
    <property type="entry name" value="Capsule_synth_CapA"/>
</dbReference>
<evidence type="ECO:0000313" key="4">
    <source>
        <dbReference type="EMBL" id="RGK43184.1"/>
    </source>
</evidence>
<dbReference type="RefSeq" id="WP_117685956.1">
    <property type="nucleotide sequence ID" value="NZ_QSHU01000011.1"/>
</dbReference>
<sequence length="402" mass="43577">MKNKGLKILLSVLLVLCIIMAGALIGKEYIADNIKEAANQNGVDVVKDTSDAGKEDDNAVDSTAAGTESTQPDAAAETEADTQKPQMSTIVITATGDCTLGNNQEQSYDGSFNSYYDSKGQDYFFGGVRDIFEADDMTLINLECVLSDATERVEKRWNLKGKPEYIGIMTGSSIEACSLGNNHTYDYGQAGLDDTRNVLDNAGIVYGFNDHTGIYETADGTKIGIVSASLLSQNGDREAYIQNGIAQLREQGAAIVIACCHWGIEGDHYPNDYQQAAAHRIIDWGADLVVGNHPHVLQGMEVYNGKMICYSLGNFCFGGNKNPADKNTAIYQQTFTLINGELQPGIDAQIIPCTLSSASSYNDFRPTVASGEKAQEICNLMNTYSQNYSKIEIDELGKLHVN</sequence>
<dbReference type="EMBL" id="QSTI01000012">
    <property type="protein sequence ID" value="RGM49331.1"/>
    <property type="molecule type" value="Genomic_DNA"/>
</dbReference>
<evidence type="ECO:0000313" key="9">
    <source>
        <dbReference type="Proteomes" id="UP000286104"/>
    </source>
</evidence>